<evidence type="ECO:0000259" key="1">
    <source>
        <dbReference type="Pfam" id="PF01243"/>
    </source>
</evidence>
<dbReference type="RefSeq" id="WP_095131871.1">
    <property type="nucleotide sequence ID" value="NZ_NIBG01000003.1"/>
</dbReference>
<dbReference type="SUPFAM" id="SSF50475">
    <property type="entry name" value="FMN-binding split barrel"/>
    <property type="match status" value="1"/>
</dbReference>
<keyword evidence="3" id="KW-1185">Reference proteome</keyword>
<dbReference type="Pfam" id="PF01243">
    <property type="entry name" value="PNPOx_N"/>
    <property type="match status" value="1"/>
</dbReference>
<dbReference type="PANTHER" id="PTHR34818">
    <property type="entry name" value="PROTEIN BLI-3"/>
    <property type="match status" value="1"/>
</dbReference>
<proteinExistence type="predicted"/>
<dbReference type="Gene3D" id="2.30.110.10">
    <property type="entry name" value="Electron Transport, Fmn-binding Protein, Chain A"/>
    <property type="match status" value="1"/>
</dbReference>
<dbReference type="EMBL" id="NIBG01000003">
    <property type="protein sequence ID" value="PAB60401.1"/>
    <property type="molecule type" value="Genomic_DNA"/>
</dbReference>
<dbReference type="InterPro" id="IPR052917">
    <property type="entry name" value="Stress-Dev_Protein"/>
</dbReference>
<dbReference type="InterPro" id="IPR011576">
    <property type="entry name" value="Pyridox_Oxase_N"/>
</dbReference>
<protein>
    <recommendedName>
        <fullName evidence="1">Pyridoxamine 5'-phosphate oxidase N-terminal domain-containing protein</fullName>
    </recommendedName>
</protein>
<dbReference type="PANTHER" id="PTHR34818:SF1">
    <property type="entry name" value="PROTEIN BLI-3"/>
    <property type="match status" value="1"/>
</dbReference>
<accession>A0A267MLD4</accession>
<dbReference type="AlphaFoldDB" id="A0A267MLD4"/>
<evidence type="ECO:0000313" key="2">
    <source>
        <dbReference type="EMBL" id="PAB60401.1"/>
    </source>
</evidence>
<feature type="domain" description="Pyridoxamine 5'-phosphate oxidase N-terminal" evidence="1">
    <location>
        <begin position="6"/>
        <end position="89"/>
    </location>
</feature>
<dbReference type="Proteomes" id="UP000216024">
    <property type="component" value="Unassembled WGS sequence"/>
</dbReference>
<name>A0A267MLD4_9FIRM</name>
<evidence type="ECO:0000313" key="3">
    <source>
        <dbReference type="Proteomes" id="UP000216024"/>
    </source>
</evidence>
<dbReference type="InterPro" id="IPR012349">
    <property type="entry name" value="Split_barrel_FMN-bd"/>
</dbReference>
<dbReference type="OrthoDB" id="9792542at2"/>
<gene>
    <name evidence="2" type="ORF">CCE28_05770</name>
</gene>
<reference evidence="2 3" key="1">
    <citation type="submission" date="2017-06" db="EMBL/GenBank/DDBJ databases">
        <title>Draft genome sequence of anaerobic fermentative bacterium Anaeromicrobium sediminis DY2726D isolated from West Pacific Ocean sediments.</title>
        <authorList>
            <person name="Zeng X."/>
        </authorList>
    </citation>
    <scope>NUCLEOTIDE SEQUENCE [LARGE SCALE GENOMIC DNA]</scope>
    <source>
        <strain evidence="2 3">DY2726D</strain>
    </source>
</reference>
<comment type="caution">
    <text evidence="2">The sequence shown here is derived from an EMBL/GenBank/DDBJ whole genome shotgun (WGS) entry which is preliminary data.</text>
</comment>
<organism evidence="2 3">
    <name type="scientific">Anaeromicrobium sediminis</name>
    <dbReference type="NCBI Taxonomy" id="1478221"/>
    <lineage>
        <taxon>Bacteria</taxon>
        <taxon>Bacillati</taxon>
        <taxon>Bacillota</taxon>
        <taxon>Clostridia</taxon>
        <taxon>Peptostreptococcales</taxon>
        <taxon>Thermotaleaceae</taxon>
        <taxon>Anaeromicrobium</taxon>
    </lineage>
</organism>
<sequence>MSKLIDFLNENKYGQIATIKNNKPVMRPFQFVFEKDGKFYFSTSNTKDVYRQLKESGVAGFAVLAKDLTWARLSGEIQFVDSLEVKEEALNNNEKARAFLKTADNPIYVLFYIHRGVASLHDRTGALIEEMEI</sequence>